<evidence type="ECO:0000313" key="2">
    <source>
        <dbReference type="Proteomes" id="UP000663629"/>
    </source>
</evidence>
<dbReference type="Proteomes" id="UP000663629">
    <property type="component" value="Chromosome 2"/>
</dbReference>
<reference evidence="1 2" key="1">
    <citation type="submission" date="2021-02" db="EMBL/GenBank/DDBJ databases">
        <title>Paracoccus methylovroum sp.nov., a new methanol and methylamine utilizing methylotrophic denitrifer.</title>
        <authorList>
            <person name="Timsy T."/>
            <person name="Behrendt U."/>
            <person name="Ulrich A."/>
            <person name="Spanner T."/>
            <person name="Foesel B.U."/>
            <person name="Horn M.A."/>
            <person name="Kolb S."/>
        </authorList>
    </citation>
    <scope>NUCLEOTIDE SEQUENCE [LARGE SCALE GENOMIC DNA]</scope>
    <source>
        <strain evidence="1 2">H4-D09</strain>
    </source>
</reference>
<dbReference type="EMBL" id="CP070371">
    <property type="protein sequence ID" value="QRZ15389.1"/>
    <property type="molecule type" value="Genomic_DNA"/>
</dbReference>
<evidence type="ECO:0000313" key="1">
    <source>
        <dbReference type="EMBL" id="QRZ15389.1"/>
    </source>
</evidence>
<keyword evidence="2" id="KW-1185">Reference proteome</keyword>
<sequence length="99" mass="11492">MRQPAKHFRRTTSDDQAKVIIQRIMAIDYELMSIGTGGSNMGRAPLNAKASDVLLRMQRQLRILRIDMEVERGFDCAPVVPDRQPARVWPRAYRRRKGR</sequence>
<proteinExistence type="predicted"/>
<dbReference type="RefSeq" id="WP_205296335.1">
    <property type="nucleotide sequence ID" value="NZ_CP070371.1"/>
</dbReference>
<accession>A0ABX7JNZ5</accession>
<protein>
    <submittedName>
        <fullName evidence="1">Uncharacterized protein</fullName>
    </submittedName>
</protein>
<name>A0ABX7JNZ5_9RHOB</name>
<organism evidence="1 2">
    <name type="scientific">Paracoccus methylovorus</name>
    <dbReference type="NCBI Taxonomy" id="2812658"/>
    <lineage>
        <taxon>Bacteria</taxon>
        <taxon>Pseudomonadati</taxon>
        <taxon>Pseudomonadota</taxon>
        <taxon>Alphaproteobacteria</taxon>
        <taxon>Rhodobacterales</taxon>
        <taxon>Paracoccaceae</taxon>
        <taxon>Paracoccus</taxon>
    </lineage>
</organism>
<gene>
    <name evidence="1" type="ORF">JWJ88_13620</name>
</gene>